<reference evidence="1" key="1">
    <citation type="submission" date="2021-03" db="EMBL/GenBank/DDBJ databases">
        <title>Acanthopleuribacteraceae sp. M133.</title>
        <authorList>
            <person name="Wang G."/>
        </authorList>
    </citation>
    <scope>NUCLEOTIDE SEQUENCE</scope>
    <source>
        <strain evidence="1">M133</strain>
    </source>
</reference>
<dbReference type="InterPro" id="IPR011042">
    <property type="entry name" value="6-blade_b-propeller_TolB-like"/>
</dbReference>
<dbReference type="SUPFAM" id="SSF101898">
    <property type="entry name" value="NHL repeat"/>
    <property type="match status" value="1"/>
</dbReference>
<dbReference type="Gene3D" id="2.120.10.30">
    <property type="entry name" value="TolB, C-terminal domain"/>
    <property type="match status" value="1"/>
</dbReference>
<evidence type="ECO:0000313" key="2">
    <source>
        <dbReference type="Proteomes" id="UP000663929"/>
    </source>
</evidence>
<name>A0A8A4TWN1_SULCO</name>
<accession>A0A8A4TWN1</accession>
<dbReference type="Proteomes" id="UP000663929">
    <property type="component" value="Chromosome"/>
</dbReference>
<evidence type="ECO:0008006" key="3">
    <source>
        <dbReference type="Google" id="ProtNLM"/>
    </source>
</evidence>
<protein>
    <recommendedName>
        <fullName evidence="3">6-bladed beta-propeller</fullName>
    </recommendedName>
</protein>
<dbReference type="KEGG" id="scor:J3U87_14125"/>
<dbReference type="EMBL" id="CP071793">
    <property type="protein sequence ID" value="QTD53588.1"/>
    <property type="molecule type" value="Genomic_DNA"/>
</dbReference>
<dbReference type="RefSeq" id="WP_237383690.1">
    <property type="nucleotide sequence ID" value="NZ_CP071793.1"/>
</dbReference>
<sequence>MLLFLLFTFLPASNGISFDDPQLIIKREANLSQSGNGLESPIDISLTPSGFAYVLDARLRLIHKYSLEGKKILSFGGKGEGPGEFLKPCALISVGSDIWVLDRDLARVTIFKKDKYYRSFKVIGIFSPESMVLRGDSVFIFGTSIFKKAQYHIYNTAGELLKRRAWPTDFTLKNGPQSGIWNSIEVEPLVDKGFLVGYTFYNAVGMIDDSGNAVRMKNMEDYYDRYEGKGVEKGFPDGFSASAFAQGPDGTVFVATCSQKEHTCGELFQLTQDLGGIVSKNTFGGSVRKIRYFPHFNFLIVIVGGSNEVLFYIYPES</sequence>
<organism evidence="1 2">
    <name type="scientific">Sulfidibacter corallicola</name>
    <dbReference type="NCBI Taxonomy" id="2818388"/>
    <lineage>
        <taxon>Bacteria</taxon>
        <taxon>Pseudomonadati</taxon>
        <taxon>Acidobacteriota</taxon>
        <taxon>Holophagae</taxon>
        <taxon>Acanthopleuribacterales</taxon>
        <taxon>Acanthopleuribacteraceae</taxon>
        <taxon>Sulfidibacter</taxon>
    </lineage>
</organism>
<gene>
    <name evidence="1" type="ORF">J3U87_14125</name>
</gene>
<dbReference type="AlphaFoldDB" id="A0A8A4TWN1"/>
<proteinExistence type="predicted"/>
<evidence type="ECO:0000313" key="1">
    <source>
        <dbReference type="EMBL" id="QTD53588.1"/>
    </source>
</evidence>
<keyword evidence="2" id="KW-1185">Reference proteome</keyword>